<reference evidence="2" key="1">
    <citation type="journal article" date="2023" name="Science">
        <title>Genome structures resolve the early diversification of teleost fishes.</title>
        <authorList>
            <person name="Parey E."/>
            <person name="Louis A."/>
            <person name="Montfort J."/>
            <person name="Bouchez O."/>
            <person name="Roques C."/>
            <person name="Iampietro C."/>
            <person name="Lluch J."/>
            <person name="Castinel A."/>
            <person name="Donnadieu C."/>
            <person name="Desvignes T."/>
            <person name="Floi Bucao C."/>
            <person name="Jouanno E."/>
            <person name="Wen M."/>
            <person name="Mejri S."/>
            <person name="Dirks R."/>
            <person name="Jansen H."/>
            <person name="Henkel C."/>
            <person name="Chen W.J."/>
            <person name="Zahm M."/>
            <person name="Cabau C."/>
            <person name="Klopp C."/>
            <person name="Thompson A.W."/>
            <person name="Robinson-Rechavi M."/>
            <person name="Braasch I."/>
            <person name="Lecointre G."/>
            <person name="Bobe J."/>
            <person name="Postlethwait J.H."/>
            <person name="Berthelot C."/>
            <person name="Roest Crollius H."/>
            <person name="Guiguen Y."/>
        </authorList>
    </citation>
    <scope>NUCLEOTIDE SEQUENCE</scope>
    <source>
        <strain evidence="2">NC1722</strain>
    </source>
</reference>
<evidence type="ECO:0000313" key="3">
    <source>
        <dbReference type="Proteomes" id="UP001221898"/>
    </source>
</evidence>
<accession>A0AAD7RDI7</accession>
<name>A0AAD7RDI7_9TELE</name>
<dbReference type="EMBL" id="JAINUG010000325">
    <property type="protein sequence ID" value="KAJ8378286.1"/>
    <property type="molecule type" value="Genomic_DNA"/>
</dbReference>
<dbReference type="Proteomes" id="UP001221898">
    <property type="component" value="Unassembled WGS sequence"/>
</dbReference>
<organism evidence="2 3">
    <name type="scientific">Aldrovandia affinis</name>
    <dbReference type="NCBI Taxonomy" id="143900"/>
    <lineage>
        <taxon>Eukaryota</taxon>
        <taxon>Metazoa</taxon>
        <taxon>Chordata</taxon>
        <taxon>Craniata</taxon>
        <taxon>Vertebrata</taxon>
        <taxon>Euteleostomi</taxon>
        <taxon>Actinopterygii</taxon>
        <taxon>Neopterygii</taxon>
        <taxon>Teleostei</taxon>
        <taxon>Notacanthiformes</taxon>
        <taxon>Halosauridae</taxon>
        <taxon>Aldrovandia</taxon>
    </lineage>
</organism>
<comment type="caution">
    <text evidence="2">The sequence shown here is derived from an EMBL/GenBank/DDBJ whole genome shotgun (WGS) entry which is preliminary data.</text>
</comment>
<feature type="region of interest" description="Disordered" evidence="1">
    <location>
        <begin position="1"/>
        <end position="25"/>
    </location>
</feature>
<proteinExistence type="predicted"/>
<gene>
    <name evidence="2" type="ORF">AAFF_G00244210</name>
</gene>
<protein>
    <submittedName>
        <fullName evidence="2">Uncharacterized protein</fullName>
    </submittedName>
</protein>
<sequence length="103" mass="11739">MAERTVIPLVQENPGPPDPCNRHSSLWKESSRGLQWSLAHIQAELVSFRSTWTRHTEENTFKWKERAGNGSLDQSSTEELLPSNGDDSEGHQHKCQVENTKQQ</sequence>
<feature type="region of interest" description="Disordered" evidence="1">
    <location>
        <begin position="63"/>
        <end position="103"/>
    </location>
</feature>
<dbReference type="AlphaFoldDB" id="A0AAD7RDI7"/>
<keyword evidence="3" id="KW-1185">Reference proteome</keyword>
<evidence type="ECO:0000313" key="2">
    <source>
        <dbReference type="EMBL" id="KAJ8378286.1"/>
    </source>
</evidence>
<evidence type="ECO:0000256" key="1">
    <source>
        <dbReference type="SAM" id="MobiDB-lite"/>
    </source>
</evidence>